<dbReference type="KEGG" id="pmic:NW74_07245"/>
<dbReference type="EMBL" id="CP009761">
    <property type="protein sequence ID" value="AIZ37132.1"/>
    <property type="molecule type" value="Genomic_DNA"/>
</dbReference>
<evidence type="ECO:0000313" key="3">
    <source>
        <dbReference type="Proteomes" id="UP000031386"/>
    </source>
</evidence>
<dbReference type="Proteomes" id="UP000031386">
    <property type="component" value="Chromosome"/>
</dbReference>
<keyword evidence="1" id="KW-0812">Transmembrane</keyword>
<accession>A0A0B4S304</accession>
<evidence type="ECO:0000313" key="2">
    <source>
        <dbReference type="EMBL" id="AIZ37132.1"/>
    </source>
</evidence>
<sequence length="150" mass="16851">MDNISQMIKNMGVMAYIIPAVLIIYVVGIVIWSKKRKQGYDKWLSDHPDAVKIYLTTGFNAITSKTLSGRILSPDAYPTIAYEGTKSVIYALPGTVDVELTYSYTRPGVLHKNVTTTWGPTKLSLEVEKGKTYSLAFDKDEETFKFSVER</sequence>
<keyword evidence="1" id="KW-1133">Transmembrane helix</keyword>
<protein>
    <submittedName>
        <fullName evidence="2">Uncharacterized protein</fullName>
    </submittedName>
</protein>
<dbReference type="RefSeq" id="WP_041954722.1">
    <property type="nucleotide sequence ID" value="NZ_CP009761.1"/>
</dbReference>
<gene>
    <name evidence="2" type="ORF">NW74_07245</name>
</gene>
<keyword evidence="1" id="KW-0472">Membrane</keyword>
<organism evidence="2 3">
    <name type="scientific">Parvimonas micra</name>
    <dbReference type="NCBI Taxonomy" id="33033"/>
    <lineage>
        <taxon>Bacteria</taxon>
        <taxon>Bacillati</taxon>
        <taxon>Bacillota</taxon>
        <taxon>Tissierellia</taxon>
        <taxon>Tissierellales</taxon>
        <taxon>Peptoniphilaceae</taxon>
        <taxon>Parvimonas</taxon>
    </lineage>
</organism>
<dbReference type="OrthoDB" id="2083406at2"/>
<name>A0A0B4S304_9FIRM</name>
<evidence type="ECO:0000256" key="1">
    <source>
        <dbReference type="SAM" id="Phobius"/>
    </source>
</evidence>
<dbReference type="STRING" id="33033.NW74_07245"/>
<dbReference type="AlphaFoldDB" id="A0A0B4S304"/>
<proteinExistence type="predicted"/>
<feature type="transmembrane region" description="Helical" evidence="1">
    <location>
        <begin position="12"/>
        <end position="32"/>
    </location>
</feature>
<keyword evidence="3" id="KW-1185">Reference proteome</keyword>
<reference evidence="2 3" key="1">
    <citation type="submission" date="2014-10" db="EMBL/GenBank/DDBJ databases">
        <title>Complete genome sequence of Parvimonas micra KCOM 1535 (= ChDC B708).</title>
        <authorList>
            <person name="Kook J.-K."/>
            <person name="Park S.-N."/>
            <person name="Lim Y.K."/>
            <person name="Roh H."/>
        </authorList>
    </citation>
    <scope>NUCLEOTIDE SEQUENCE [LARGE SCALE GENOMIC DNA]</scope>
    <source>
        <strain evidence="3">KCOM 1535 / ChDC B708</strain>
    </source>
</reference>